<evidence type="ECO:0000313" key="5">
    <source>
        <dbReference type="RefSeq" id="XP_072835543.1"/>
    </source>
</evidence>
<evidence type="ECO:0000259" key="3">
    <source>
        <dbReference type="PROSITE" id="PS51304"/>
    </source>
</evidence>
<dbReference type="SUPFAM" id="SSF49899">
    <property type="entry name" value="Concanavalin A-like lectins/glucanases"/>
    <property type="match status" value="2"/>
</dbReference>
<dbReference type="Pfam" id="PF00337">
    <property type="entry name" value="Gal-bind_lectin"/>
    <property type="match status" value="2"/>
</dbReference>
<name>A0ABM5EQV5_9SAUR</name>
<dbReference type="PANTHER" id="PTHR11346:SF186">
    <property type="entry name" value="GALECTIN"/>
    <property type="match status" value="1"/>
</dbReference>
<dbReference type="RefSeq" id="XP_072835543.1">
    <property type="nucleotide sequence ID" value="XM_072979442.1"/>
</dbReference>
<evidence type="ECO:0000256" key="2">
    <source>
        <dbReference type="RuleBase" id="RU102079"/>
    </source>
</evidence>
<dbReference type="InterPro" id="IPR044156">
    <property type="entry name" value="Galectin-like"/>
</dbReference>
<organism evidence="4 5">
    <name type="scientific">Pogona vitticeps</name>
    <name type="common">central bearded dragon</name>
    <dbReference type="NCBI Taxonomy" id="103695"/>
    <lineage>
        <taxon>Eukaryota</taxon>
        <taxon>Metazoa</taxon>
        <taxon>Chordata</taxon>
        <taxon>Craniata</taxon>
        <taxon>Vertebrata</taxon>
        <taxon>Euteleostomi</taxon>
        <taxon>Lepidosauria</taxon>
        <taxon>Squamata</taxon>
        <taxon>Bifurcata</taxon>
        <taxon>Unidentata</taxon>
        <taxon>Episquamata</taxon>
        <taxon>Toxicofera</taxon>
        <taxon>Iguania</taxon>
        <taxon>Acrodonta</taxon>
        <taxon>Agamidae</taxon>
        <taxon>Amphibolurinae</taxon>
        <taxon>Pogona</taxon>
    </lineage>
</organism>
<dbReference type="PANTHER" id="PTHR11346">
    <property type="entry name" value="GALECTIN"/>
    <property type="match status" value="1"/>
</dbReference>
<protein>
    <recommendedName>
        <fullName evidence="2">Galectin</fullName>
    </recommendedName>
</protein>
<reference evidence="5" key="1">
    <citation type="submission" date="2025-08" db="UniProtKB">
        <authorList>
            <consortium name="RefSeq"/>
        </authorList>
    </citation>
    <scope>IDENTIFICATION</scope>
</reference>
<dbReference type="InterPro" id="IPR001079">
    <property type="entry name" value="Galectin_CRD"/>
</dbReference>
<keyword evidence="4" id="KW-1185">Reference proteome</keyword>
<sequence>MALTQNILNPSIPFMGPIFGGLSDGKSVVIQGQIWAAVKRLSILPPWTLQKNHSFAVNLVCQNGDIAFHFNPRFNEGRVVVCNTKQKGSWGPEERTLNMPFQPGVYFEMIIHVRSHCYQVSLNGAHFLEYRHRIPFHLVQNLEINGDLSVNCISFSGTNAPPPYTPPAYNIVTPTVAAGVFSQPFFAPPMNSRRKKKTAQGYGGVTLSNPAVPLHVAIPGNFTQSRKITIVGSVPFVANRFHVNLKNSMTGNIALHINPRFKEGAIVRNTQIHGSWGSEERHMAAMPLSPGCAFHMEIINLKHNYTVSINGLMVFNYTHRIPPGQVDHLEIAGDVILSSVQY</sequence>
<keyword evidence="1 2" id="KW-0430">Lectin</keyword>
<evidence type="ECO:0000256" key="1">
    <source>
        <dbReference type="ARBA" id="ARBA00022734"/>
    </source>
</evidence>
<dbReference type="PROSITE" id="PS51304">
    <property type="entry name" value="GALECTIN"/>
    <property type="match status" value="2"/>
</dbReference>
<feature type="domain" description="Galectin" evidence="3">
    <location>
        <begin position="14"/>
        <end position="156"/>
    </location>
</feature>
<dbReference type="Proteomes" id="UP001652642">
    <property type="component" value="Chromosome 9"/>
</dbReference>
<gene>
    <name evidence="5" type="primary">LOC110089455</name>
</gene>
<dbReference type="InterPro" id="IPR013320">
    <property type="entry name" value="ConA-like_dom_sf"/>
</dbReference>
<dbReference type="SMART" id="SM00276">
    <property type="entry name" value="GLECT"/>
    <property type="match status" value="2"/>
</dbReference>
<dbReference type="SMART" id="SM00908">
    <property type="entry name" value="Gal-bind_lectin"/>
    <property type="match status" value="2"/>
</dbReference>
<proteinExistence type="predicted"/>
<feature type="domain" description="Galectin" evidence="3">
    <location>
        <begin position="214"/>
        <end position="342"/>
    </location>
</feature>
<dbReference type="Gene3D" id="2.60.120.200">
    <property type="match status" value="2"/>
</dbReference>
<dbReference type="GeneID" id="110089455"/>
<dbReference type="CDD" id="cd00070">
    <property type="entry name" value="GLECT"/>
    <property type="match status" value="2"/>
</dbReference>
<accession>A0ABM5EQV5</accession>
<evidence type="ECO:0000313" key="4">
    <source>
        <dbReference type="Proteomes" id="UP001652642"/>
    </source>
</evidence>